<dbReference type="PANTHER" id="PTHR31956">
    <property type="entry name" value="NON-SPECIFIC PHOSPHOLIPASE C4-RELATED"/>
    <property type="match status" value="1"/>
</dbReference>
<dbReference type="CDD" id="cd16013">
    <property type="entry name" value="AcpA"/>
    <property type="match status" value="1"/>
</dbReference>
<dbReference type="KEGG" id="care:LT85_0126"/>
<dbReference type="GO" id="GO:0003993">
    <property type="term" value="F:acid phosphatase activity"/>
    <property type="evidence" value="ECO:0007669"/>
    <property type="project" value="InterPro"/>
</dbReference>
<proteinExistence type="predicted"/>
<dbReference type="Gene3D" id="3.40.720.10">
    <property type="entry name" value="Alkaline Phosphatase, subunit A"/>
    <property type="match status" value="2"/>
</dbReference>
<dbReference type="Proteomes" id="UP000030302">
    <property type="component" value="Chromosome"/>
</dbReference>
<organism evidence="2 3">
    <name type="scientific">Collimonas arenae</name>
    <dbReference type="NCBI Taxonomy" id="279058"/>
    <lineage>
        <taxon>Bacteria</taxon>
        <taxon>Pseudomonadati</taxon>
        <taxon>Pseudomonadota</taxon>
        <taxon>Betaproteobacteria</taxon>
        <taxon>Burkholderiales</taxon>
        <taxon>Oxalobacteraceae</taxon>
        <taxon>Collimonas</taxon>
    </lineage>
</organism>
<dbReference type="AlphaFoldDB" id="A0A0A1F449"/>
<dbReference type="NCBIfam" id="TIGR03397">
    <property type="entry name" value="acid_phos_Burk"/>
    <property type="match status" value="1"/>
</dbReference>
<evidence type="ECO:0000313" key="3">
    <source>
        <dbReference type="Proteomes" id="UP000030302"/>
    </source>
</evidence>
<dbReference type="HOGENOM" id="CLU_023677_0_0_4"/>
<dbReference type="InterPro" id="IPR017850">
    <property type="entry name" value="Alkaline_phosphatase_core_sf"/>
</dbReference>
<keyword evidence="1" id="KW-0378">Hydrolase</keyword>
<dbReference type="PANTHER" id="PTHR31956:SF1">
    <property type="entry name" value="NON-SPECIFIC PHOSPHOLIPASE C1"/>
    <property type="match status" value="1"/>
</dbReference>
<dbReference type="InterPro" id="IPR007312">
    <property type="entry name" value="Phosphoesterase"/>
</dbReference>
<sequence length="716" mass="74673">MTRTTKWLPATAAVVTTVTLSVGLSACGGGGGGIGGDTGGVTSGQVTGSYYENAQVCFEDKTKKATCDAASQVVKTGADGSYALRGQGAVVATIDTSTVHHEVLGDKGTAVAQKLVFRAPLGRSAYVSAISTELAAAMDANGGNFDDASKKLAAKIGTAEANLLADINKLGSKDLALLKAEAAAVNAAIASAVAQGGTVDLGQALGSALAMNNIQNVVVIFAENRGFDNLYGLYPGANGIPGVNPTSTSAYVPQKDFDGSTLPVLPPTWGGMTLAGQSTIITQAQSANLPNKPFQIDNVNSPLYMSSAVITRDLVHRFYNNQMQINGGKNDKFTAYSDAGGLSMGYYDGSKMKLWNIAKQYTLADNFFMGTFGGSFLTHQYLICACAPTYPNADAASSPAKNSISAVNLDASGNLIGLVPGTGNPTSVLNGAAVYQKDSTLTPKDAAGMFYAVNTMQPPYQPSGNNAAAVAAYADPSKATTLPTQSQTTIGDQLTAKGINWAWYAGAWNAALADAPNASRSVIYGGKIQFQPHHQPFNYYSRFDPATATGAAERASHLKDFDASFLQDAAAGKLPAVAFYKPQGNLNQHAGYANVADGDAHIADVIAKLQASPQWKNMLIVVTYDENGGFWDHVAPPKGDRWGPGTRLPTLLVSPYAKKGFVDHTQYDTASILRFITHRYSLPVLAGITARDKALVANGGKPMGDLTGALMPVPQE</sequence>
<keyword evidence="3" id="KW-1185">Reference proteome</keyword>
<dbReference type="PROSITE" id="PS51257">
    <property type="entry name" value="PROKAR_LIPOPROTEIN"/>
    <property type="match status" value="1"/>
</dbReference>
<evidence type="ECO:0000256" key="1">
    <source>
        <dbReference type="ARBA" id="ARBA00022801"/>
    </source>
</evidence>
<dbReference type="Pfam" id="PF04185">
    <property type="entry name" value="Phosphoesterase"/>
    <property type="match status" value="1"/>
</dbReference>
<reference evidence="3" key="1">
    <citation type="journal article" date="2014" name="Soil Biol. Biochem.">
        <title>Structure and function of bacterial communities in ageing soils: Insights from the Mendocino ecological staircase.</title>
        <authorList>
            <person name="Uroz S."/>
            <person name="Tech J.J."/>
            <person name="Sawaya N.A."/>
            <person name="Frey-Klett P."/>
            <person name="Leveau J.H.J."/>
        </authorList>
    </citation>
    <scope>NUCLEOTIDE SEQUENCE [LARGE SCALE GENOMIC DNA]</scope>
    <source>
        <strain evidence="3">Cal35</strain>
    </source>
</reference>
<dbReference type="EMBL" id="CP009962">
    <property type="protein sequence ID" value="AIY39286.1"/>
    <property type="molecule type" value="Genomic_DNA"/>
</dbReference>
<accession>A0A0A1F449</accession>
<dbReference type="RefSeq" id="WP_038484053.1">
    <property type="nucleotide sequence ID" value="NZ_CP009962.1"/>
</dbReference>
<dbReference type="STRING" id="279058.LT85_0126"/>
<name>A0A0A1F449_9BURK</name>
<dbReference type="InterPro" id="IPR017768">
    <property type="entry name" value="AcpA"/>
</dbReference>
<evidence type="ECO:0000313" key="2">
    <source>
        <dbReference type="EMBL" id="AIY39286.1"/>
    </source>
</evidence>
<dbReference type="SUPFAM" id="SSF53649">
    <property type="entry name" value="Alkaline phosphatase-like"/>
    <property type="match status" value="1"/>
</dbReference>
<protein>
    <submittedName>
        <fullName evidence="2">Acid phosphatase</fullName>
    </submittedName>
</protein>
<gene>
    <name evidence="2" type="ORF">LT85_0126</name>
</gene>
<dbReference type="OrthoDB" id="9770871at2"/>